<reference evidence="2 3" key="1">
    <citation type="submission" date="2014-10" db="EMBL/GenBank/DDBJ databases">
        <title>Draft genome sequence of Actinoplanes utahensis NRRL 12052.</title>
        <authorList>
            <person name="Velasco-Bucheli B."/>
            <person name="del Cerro C."/>
            <person name="Hormigo D."/>
            <person name="Garcia J.L."/>
            <person name="Acebal C."/>
            <person name="Arroyo M."/>
            <person name="de la Mata I."/>
        </authorList>
    </citation>
    <scope>NUCLEOTIDE SEQUENCE [LARGE SCALE GENOMIC DNA]</scope>
    <source>
        <strain evidence="2 3">NRRL 12052</strain>
    </source>
</reference>
<dbReference type="PROSITE" id="PS51257">
    <property type="entry name" value="PROKAR_LIPOPROTEIN"/>
    <property type="match status" value="1"/>
</dbReference>
<organism evidence="2 3">
    <name type="scientific">Actinoplanes utahensis</name>
    <dbReference type="NCBI Taxonomy" id="1869"/>
    <lineage>
        <taxon>Bacteria</taxon>
        <taxon>Bacillati</taxon>
        <taxon>Actinomycetota</taxon>
        <taxon>Actinomycetes</taxon>
        <taxon>Micromonosporales</taxon>
        <taxon>Micromonosporaceae</taxon>
        <taxon>Actinoplanes</taxon>
    </lineage>
</organism>
<feature type="chain" id="PRO_5002022554" description="Lipoprotein" evidence="1">
    <location>
        <begin position="24"/>
        <end position="192"/>
    </location>
</feature>
<dbReference type="AlphaFoldDB" id="A0A0A6UJJ5"/>
<dbReference type="eggNOG" id="ENOG5034BA1">
    <property type="taxonomic scope" value="Bacteria"/>
</dbReference>
<dbReference type="Proteomes" id="UP000054537">
    <property type="component" value="Unassembled WGS sequence"/>
</dbReference>
<dbReference type="EMBL" id="JRTT01000025">
    <property type="protein sequence ID" value="KHD75626.1"/>
    <property type="molecule type" value="Genomic_DNA"/>
</dbReference>
<protein>
    <recommendedName>
        <fullName evidence="4">Lipoprotein</fullName>
    </recommendedName>
</protein>
<keyword evidence="3" id="KW-1185">Reference proteome</keyword>
<comment type="caution">
    <text evidence="2">The sequence shown here is derived from an EMBL/GenBank/DDBJ whole genome shotgun (WGS) entry which is preliminary data.</text>
</comment>
<dbReference type="RefSeq" id="WP_043527050.1">
    <property type="nucleotide sequence ID" value="NZ_BAABKU010000028.1"/>
</dbReference>
<accession>A0A0A6UJJ5</accession>
<gene>
    <name evidence="2" type="ORF">MB27_21685</name>
</gene>
<sequence length="192" mass="20173">MADITRGVRAACAALLVATAAAACDTEAPFAPPLPVAAGFRVDDGVLRLWTGTPCQGVIRLRLVFDVGTAESAEQVWTAPQPGVPVERMDLLTAGGGSAPDTGGPLRVETPLPAAYDWTKAAWINFSVDGPQAYGARVDVAEVLRESAEHPPESYLFGQSGWMSPADVRRENQRSFLTVCAPVTAASAPPTR</sequence>
<evidence type="ECO:0000256" key="1">
    <source>
        <dbReference type="SAM" id="SignalP"/>
    </source>
</evidence>
<evidence type="ECO:0000313" key="2">
    <source>
        <dbReference type="EMBL" id="KHD75626.1"/>
    </source>
</evidence>
<keyword evidence="1" id="KW-0732">Signal</keyword>
<evidence type="ECO:0000313" key="3">
    <source>
        <dbReference type="Proteomes" id="UP000054537"/>
    </source>
</evidence>
<proteinExistence type="predicted"/>
<name>A0A0A6UJJ5_ACTUT</name>
<dbReference type="OrthoDB" id="4545136at2"/>
<feature type="signal peptide" evidence="1">
    <location>
        <begin position="1"/>
        <end position="23"/>
    </location>
</feature>
<evidence type="ECO:0008006" key="4">
    <source>
        <dbReference type="Google" id="ProtNLM"/>
    </source>
</evidence>